<keyword evidence="1" id="KW-1133">Transmembrane helix</keyword>
<feature type="domain" description="DUF112" evidence="2">
    <location>
        <begin position="19"/>
        <end position="435"/>
    </location>
</feature>
<evidence type="ECO:0000256" key="1">
    <source>
        <dbReference type="SAM" id="Phobius"/>
    </source>
</evidence>
<feature type="transmembrane region" description="Helical" evidence="1">
    <location>
        <begin position="355"/>
        <end position="378"/>
    </location>
</feature>
<evidence type="ECO:0000259" key="2">
    <source>
        <dbReference type="Pfam" id="PF01970"/>
    </source>
</evidence>
<feature type="transmembrane region" description="Helical" evidence="1">
    <location>
        <begin position="136"/>
        <end position="157"/>
    </location>
</feature>
<dbReference type="RefSeq" id="WP_245035459.1">
    <property type="nucleotide sequence ID" value="NZ_CP095075.1"/>
</dbReference>
<feature type="transmembrane region" description="Helical" evidence="1">
    <location>
        <begin position="202"/>
        <end position="220"/>
    </location>
</feature>
<sequence length="492" mass="51912">MIEGMLTGFSHVFQLSHFLGLLIGIAIGYFIGSMPGLTPSIGIALIIPFTFTMDPVMAMIIITSLYMAAEYGGGITAILLNAPGTPAAAATAFDGYELTKKGEAGKALTISIIASAIGALSSSVLLVFTAVPMASFALEFGPTEYFALAVFGLSLVASLSQESLLKGMLSMLLGLLIVTIGLDPVMGTPRFVFTNGLFEGVPFLPALIGLFALSEVLYMLEDVKEKPAKSEKLKGIGAPFSLFKKMWATLVRAPLLGYFIGVIPGAGTTIASLVSYNEAKRVSKTKDTFGKGNPEGIAASEGANNAAVSGAFAPLLALGIPGSASAAIIIGALTIQGIQPGPMLFTDNPEIPYSIFATLFVGVPIMTLVGLGGARLWVKVVLIPKRILAVFVAGICILGAFAYSNTMFPVWIMVTFGILGYILRKCNVPTTPMVLSLVLGFMMETNFRRAMTVSGGDYSFFFQRPITVILLAVSIITLVLPIIQKTRSRKNK</sequence>
<gene>
    <name evidence="3" type="ORF">MUO15_09790</name>
</gene>
<dbReference type="PANTHER" id="PTHR35342">
    <property type="entry name" value="TRICARBOXYLIC TRANSPORT PROTEIN"/>
    <property type="match status" value="1"/>
</dbReference>
<name>A0ABY4HJN8_9BACI</name>
<feature type="transmembrane region" description="Helical" evidence="1">
    <location>
        <begin position="311"/>
        <end position="335"/>
    </location>
</feature>
<feature type="transmembrane region" description="Helical" evidence="1">
    <location>
        <begin position="108"/>
        <end position="130"/>
    </location>
</feature>
<protein>
    <submittedName>
        <fullName evidence="3">Tripartite tricarboxylate transporter permease</fullName>
    </submittedName>
</protein>
<keyword evidence="4" id="KW-1185">Reference proteome</keyword>
<accession>A0ABY4HJN8</accession>
<feature type="transmembrane region" description="Helical" evidence="1">
    <location>
        <begin position="75"/>
        <end position="96"/>
    </location>
</feature>
<reference evidence="3" key="1">
    <citation type="submission" date="2022-04" db="EMBL/GenBank/DDBJ databases">
        <title>Halobacillus sp. isolated from saltern.</title>
        <authorList>
            <person name="Won M."/>
            <person name="Lee C.-M."/>
            <person name="Woen H.-Y."/>
            <person name="Kwon S.-W."/>
        </authorList>
    </citation>
    <scope>NUCLEOTIDE SEQUENCE</scope>
    <source>
        <strain evidence="3">SSHM10-5</strain>
    </source>
</reference>
<dbReference type="Proteomes" id="UP000830326">
    <property type="component" value="Chromosome"/>
</dbReference>
<keyword evidence="1" id="KW-0472">Membrane</keyword>
<feature type="transmembrane region" description="Helical" evidence="1">
    <location>
        <begin position="43"/>
        <end position="69"/>
    </location>
</feature>
<dbReference type="PANTHER" id="PTHR35342:SF5">
    <property type="entry name" value="TRICARBOXYLIC TRANSPORT PROTEIN"/>
    <property type="match status" value="1"/>
</dbReference>
<keyword evidence="1" id="KW-0812">Transmembrane</keyword>
<feature type="transmembrane region" description="Helical" evidence="1">
    <location>
        <begin position="255"/>
        <end position="276"/>
    </location>
</feature>
<feature type="transmembrane region" description="Helical" evidence="1">
    <location>
        <begin position="390"/>
        <end position="414"/>
    </location>
</feature>
<feature type="transmembrane region" description="Helical" evidence="1">
    <location>
        <begin position="463"/>
        <end position="483"/>
    </location>
</feature>
<dbReference type="InterPro" id="IPR002823">
    <property type="entry name" value="DUF112_TM"/>
</dbReference>
<feature type="transmembrane region" description="Helical" evidence="1">
    <location>
        <begin position="12"/>
        <end position="31"/>
    </location>
</feature>
<evidence type="ECO:0000313" key="3">
    <source>
        <dbReference type="EMBL" id="UOR13700.1"/>
    </source>
</evidence>
<feature type="transmembrane region" description="Helical" evidence="1">
    <location>
        <begin position="164"/>
        <end position="182"/>
    </location>
</feature>
<dbReference type="Pfam" id="PF01970">
    <property type="entry name" value="TctA"/>
    <property type="match status" value="1"/>
</dbReference>
<evidence type="ECO:0000313" key="4">
    <source>
        <dbReference type="Proteomes" id="UP000830326"/>
    </source>
</evidence>
<proteinExistence type="predicted"/>
<organism evidence="3 4">
    <name type="scientific">Halobacillus amylolyticus</name>
    <dbReference type="NCBI Taxonomy" id="2932259"/>
    <lineage>
        <taxon>Bacteria</taxon>
        <taxon>Bacillati</taxon>
        <taxon>Bacillota</taxon>
        <taxon>Bacilli</taxon>
        <taxon>Bacillales</taxon>
        <taxon>Bacillaceae</taxon>
        <taxon>Halobacillus</taxon>
    </lineage>
</organism>
<dbReference type="EMBL" id="CP095075">
    <property type="protein sequence ID" value="UOR13700.1"/>
    <property type="molecule type" value="Genomic_DNA"/>
</dbReference>